<feature type="active site" evidence="19">
    <location>
        <position position="317"/>
    </location>
</feature>
<dbReference type="Gene3D" id="3.30.43.10">
    <property type="entry name" value="Uridine Diphospho-n-acetylenolpyruvylglucosamine Reductase, domain 2"/>
    <property type="match status" value="1"/>
</dbReference>
<feature type="active site" evidence="19">
    <location>
        <position position="194"/>
    </location>
</feature>
<evidence type="ECO:0000256" key="8">
    <source>
        <dbReference type="ARBA" id="ARBA00022618"/>
    </source>
</evidence>
<keyword evidence="12 19" id="KW-0133">Cell shape</keyword>
<dbReference type="Pfam" id="PF02873">
    <property type="entry name" value="MurB_C"/>
    <property type="match status" value="1"/>
</dbReference>
<evidence type="ECO:0000256" key="19">
    <source>
        <dbReference type="HAMAP-Rule" id="MF_00037"/>
    </source>
</evidence>
<dbReference type="InterPro" id="IPR016169">
    <property type="entry name" value="FAD-bd_PCMH_sub2"/>
</dbReference>
<feature type="active site" description="Proton donor" evidence="19">
    <location>
        <position position="243"/>
    </location>
</feature>
<keyword evidence="7 19" id="KW-0963">Cytoplasm</keyword>
<keyword evidence="16 19" id="KW-0961">Cell wall biogenesis/degradation</keyword>
<dbReference type="PANTHER" id="PTHR21071:SF4">
    <property type="entry name" value="UDP-N-ACETYLENOLPYRUVOYLGLUCOSAMINE REDUCTASE"/>
    <property type="match status" value="1"/>
</dbReference>
<dbReference type="AlphaFoldDB" id="A0A2S9XQF1"/>
<dbReference type="GO" id="GO:0071555">
    <property type="term" value="P:cell wall organization"/>
    <property type="evidence" value="ECO:0007669"/>
    <property type="project" value="UniProtKB-KW"/>
</dbReference>
<keyword evidence="14 19" id="KW-0560">Oxidoreductase</keyword>
<comment type="similarity">
    <text evidence="19">Belongs to the MurB family.</text>
</comment>
<name>A0A2S9XQF1_9BACT</name>
<protein>
    <recommendedName>
        <fullName evidence="6 19">UDP-N-acetylenolpyruvoylglucosamine reductase</fullName>
        <ecNumber evidence="5 19">1.3.1.98</ecNumber>
    </recommendedName>
    <alternativeName>
        <fullName evidence="17 19">UDP-N-acetylmuramate dehydrogenase</fullName>
    </alternativeName>
</protein>
<evidence type="ECO:0000256" key="5">
    <source>
        <dbReference type="ARBA" id="ARBA00012518"/>
    </source>
</evidence>
<evidence type="ECO:0000256" key="10">
    <source>
        <dbReference type="ARBA" id="ARBA00022827"/>
    </source>
</evidence>
<evidence type="ECO:0000256" key="4">
    <source>
        <dbReference type="ARBA" id="ARBA00004752"/>
    </source>
</evidence>
<dbReference type="Gene3D" id="3.30.465.10">
    <property type="match status" value="1"/>
</dbReference>
<evidence type="ECO:0000256" key="3">
    <source>
        <dbReference type="ARBA" id="ARBA00004496"/>
    </source>
</evidence>
<evidence type="ECO:0000256" key="6">
    <source>
        <dbReference type="ARBA" id="ARBA00015188"/>
    </source>
</evidence>
<dbReference type="InterPro" id="IPR011601">
    <property type="entry name" value="MurB_C"/>
</dbReference>
<dbReference type="GO" id="GO:0005829">
    <property type="term" value="C:cytosol"/>
    <property type="evidence" value="ECO:0007669"/>
    <property type="project" value="TreeGrafter"/>
</dbReference>
<keyword evidence="9 19" id="KW-0285">Flavoprotein</keyword>
<dbReference type="GO" id="GO:0051301">
    <property type="term" value="P:cell division"/>
    <property type="evidence" value="ECO:0007669"/>
    <property type="project" value="UniProtKB-KW"/>
</dbReference>
<keyword evidence="10 19" id="KW-0274">FAD</keyword>
<evidence type="ECO:0000256" key="2">
    <source>
        <dbReference type="ARBA" id="ARBA00003921"/>
    </source>
</evidence>
<dbReference type="InterPro" id="IPR036318">
    <property type="entry name" value="FAD-bd_PCMH-like_sf"/>
</dbReference>
<dbReference type="EMBL" id="PVNL01000138">
    <property type="protein sequence ID" value="PRP95092.1"/>
    <property type="molecule type" value="Genomic_DNA"/>
</dbReference>
<keyword evidence="15 19" id="KW-0131">Cell cycle</keyword>
<comment type="subcellular location">
    <subcellularLocation>
        <location evidence="3 19">Cytoplasm</location>
    </subcellularLocation>
</comment>
<evidence type="ECO:0000256" key="9">
    <source>
        <dbReference type="ARBA" id="ARBA00022630"/>
    </source>
</evidence>
<evidence type="ECO:0000256" key="12">
    <source>
        <dbReference type="ARBA" id="ARBA00022960"/>
    </source>
</evidence>
<dbReference type="NCBIfam" id="NF010480">
    <property type="entry name" value="PRK13905.1"/>
    <property type="match status" value="1"/>
</dbReference>
<dbReference type="SUPFAM" id="SSF56176">
    <property type="entry name" value="FAD-binding/transporter-associated domain-like"/>
    <property type="match status" value="1"/>
</dbReference>
<gene>
    <name evidence="19 22" type="primary">murB</name>
    <name evidence="22" type="ORF">ENSA7_74060</name>
</gene>
<feature type="domain" description="FAD-binding PCMH-type" evidence="21">
    <location>
        <begin position="46"/>
        <end position="214"/>
    </location>
</feature>
<dbReference type="UniPathway" id="UPA00219"/>
<evidence type="ECO:0000313" key="22">
    <source>
        <dbReference type="EMBL" id="PRP95092.1"/>
    </source>
</evidence>
<comment type="function">
    <text evidence="2 19">Cell wall formation.</text>
</comment>
<evidence type="ECO:0000256" key="18">
    <source>
        <dbReference type="ARBA" id="ARBA00048914"/>
    </source>
</evidence>
<evidence type="ECO:0000256" key="7">
    <source>
        <dbReference type="ARBA" id="ARBA00022490"/>
    </source>
</evidence>
<reference evidence="22 23" key="1">
    <citation type="submission" date="2018-03" db="EMBL/GenBank/DDBJ databases">
        <title>Draft Genome Sequences of the Obligatory Marine Myxobacteria Enhygromyxa salina SWB007.</title>
        <authorList>
            <person name="Poehlein A."/>
            <person name="Moghaddam J.A."/>
            <person name="Harms H."/>
            <person name="Alanjari M."/>
            <person name="Koenig G.M."/>
            <person name="Daniel R."/>
            <person name="Schaeberle T.F."/>
        </authorList>
    </citation>
    <scope>NUCLEOTIDE SEQUENCE [LARGE SCALE GENOMIC DNA]</scope>
    <source>
        <strain evidence="22 23">SWB007</strain>
    </source>
</reference>
<dbReference type="GO" id="GO:0071949">
    <property type="term" value="F:FAD binding"/>
    <property type="evidence" value="ECO:0007669"/>
    <property type="project" value="InterPro"/>
</dbReference>
<organism evidence="22 23">
    <name type="scientific">Enhygromyxa salina</name>
    <dbReference type="NCBI Taxonomy" id="215803"/>
    <lineage>
        <taxon>Bacteria</taxon>
        <taxon>Pseudomonadati</taxon>
        <taxon>Myxococcota</taxon>
        <taxon>Polyangia</taxon>
        <taxon>Nannocystales</taxon>
        <taxon>Nannocystaceae</taxon>
        <taxon>Enhygromyxa</taxon>
    </lineage>
</organism>
<dbReference type="EC" id="1.3.1.98" evidence="5 19"/>
<dbReference type="InterPro" id="IPR036635">
    <property type="entry name" value="MurB_C_sf"/>
</dbReference>
<evidence type="ECO:0000313" key="23">
    <source>
        <dbReference type="Proteomes" id="UP000238823"/>
    </source>
</evidence>
<evidence type="ECO:0000256" key="13">
    <source>
        <dbReference type="ARBA" id="ARBA00022984"/>
    </source>
</evidence>
<comment type="catalytic activity">
    <reaction evidence="18 19">
        <text>UDP-N-acetyl-alpha-D-muramate + NADP(+) = UDP-N-acetyl-3-O-(1-carboxyvinyl)-alpha-D-glucosamine + NADPH + H(+)</text>
        <dbReference type="Rhea" id="RHEA:12248"/>
        <dbReference type="ChEBI" id="CHEBI:15378"/>
        <dbReference type="ChEBI" id="CHEBI:57783"/>
        <dbReference type="ChEBI" id="CHEBI:58349"/>
        <dbReference type="ChEBI" id="CHEBI:68483"/>
        <dbReference type="ChEBI" id="CHEBI:70757"/>
        <dbReference type="EC" id="1.3.1.98"/>
    </reaction>
</comment>
<evidence type="ECO:0000256" key="17">
    <source>
        <dbReference type="ARBA" id="ARBA00031026"/>
    </source>
</evidence>
<dbReference type="GO" id="GO:0008762">
    <property type="term" value="F:UDP-N-acetylmuramate dehydrogenase activity"/>
    <property type="evidence" value="ECO:0007669"/>
    <property type="project" value="UniProtKB-UniRule"/>
</dbReference>
<comment type="pathway">
    <text evidence="4 19">Cell wall biogenesis; peptidoglycan biosynthesis.</text>
</comment>
<dbReference type="SUPFAM" id="SSF56194">
    <property type="entry name" value="Uridine diphospho-N-Acetylenolpyruvylglucosamine reductase, MurB, C-terminal domain"/>
    <property type="match status" value="1"/>
</dbReference>
<dbReference type="PANTHER" id="PTHR21071">
    <property type="entry name" value="UDP-N-ACETYLENOLPYRUVOYLGLUCOSAMINE REDUCTASE"/>
    <property type="match status" value="1"/>
</dbReference>
<dbReference type="InterPro" id="IPR003170">
    <property type="entry name" value="MurB"/>
</dbReference>
<evidence type="ECO:0000256" key="14">
    <source>
        <dbReference type="ARBA" id="ARBA00023002"/>
    </source>
</evidence>
<dbReference type="HAMAP" id="MF_00037">
    <property type="entry name" value="MurB"/>
    <property type="match status" value="1"/>
</dbReference>
<sequence length="325" mass="34791">MDGSRGQAVLDRLGAAPGSAGVIDIDPALLELRLDEPMARHTTLRLGGPADIWARPADIPTLAALLSRCAATQIPVHFVGSGTNLLVRDGGLRGVVINLGRINQVSRPDPDGQPTRVEVEAGASTGRLLSRATAWELGGVEFLGGVPGSVGGGLIMNAGTYLGEFTNVVTQVRSLDLRGLEIVRDHAACGFRYRDSDLPKHEIVVWAELDLRPRPRAEIDAEVAALRKRRDEREPKKVPNNGSTFKNPTGDHAGRLIEVAGLKGTRRGGAIVSPKHANWLVVDRGIEPACTAADMLQLIDFVRAEVERVHGVRLETEVKVIGEAP</sequence>
<keyword evidence="11 19" id="KW-0521">NADP</keyword>
<evidence type="ECO:0000256" key="16">
    <source>
        <dbReference type="ARBA" id="ARBA00023316"/>
    </source>
</evidence>
<dbReference type="GO" id="GO:0008360">
    <property type="term" value="P:regulation of cell shape"/>
    <property type="evidence" value="ECO:0007669"/>
    <property type="project" value="UniProtKB-KW"/>
</dbReference>
<keyword evidence="13 19" id="KW-0573">Peptidoglycan synthesis</keyword>
<dbReference type="PROSITE" id="PS51387">
    <property type="entry name" value="FAD_PCMH"/>
    <property type="match status" value="1"/>
</dbReference>
<dbReference type="InterPro" id="IPR016166">
    <property type="entry name" value="FAD-bd_PCMH"/>
</dbReference>
<evidence type="ECO:0000256" key="15">
    <source>
        <dbReference type="ARBA" id="ARBA00023306"/>
    </source>
</evidence>
<dbReference type="InterPro" id="IPR016167">
    <property type="entry name" value="FAD-bd_PCMH_sub1"/>
</dbReference>
<evidence type="ECO:0000256" key="20">
    <source>
        <dbReference type="SAM" id="MobiDB-lite"/>
    </source>
</evidence>
<dbReference type="NCBIfam" id="TIGR00179">
    <property type="entry name" value="murB"/>
    <property type="match status" value="1"/>
</dbReference>
<evidence type="ECO:0000259" key="21">
    <source>
        <dbReference type="PROSITE" id="PS51387"/>
    </source>
</evidence>
<comment type="cofactor">
    <cofactor evidence="1 19">
        <name>FAD</name>
        <dbReference type="ChEBI" id="CHEBI:57692"/>
    </cofactor>
</comment>
<dbReference type="Gene3D" id="3.90.78.10">
    <property type="entry name" value="UDP-N-acetylenolpyruvoylglucosamine reductase, C-terminal domain"/>
    <property type="match status" value="1"/>
</dbReference>
<keyword evidence="8 19" id="KW-0132">Cell division</keyword>
<dbReference type="InterPro" id="IPR006094">
    <property type="entry name" value="Oxid_FAD_bind_N"/>
</dbReference>
<evidence type="ECO:0000256" key="1">
    <source>
        <dbReference type="ARBA" id="ARBA00001974"/>
    </source>
</evidence>
<dbReference type="Proteomes" id="UP000238823">
    <property type="component" value="Unassembled WGS sequence"/>
</dbReference>
<feature type="region of interest" description="Disordered" evidence="20">
    <location>
        <begin position="228"/>
        <end position="250"/>
    </location>
</feature>
<accession>A0A2S9XQF1</accession>
<dbReference type="GO" id="GO:0009252">
    <property type="term" value="P:peptidoglycan biosynthetic process"/>
    <property type="evidence" value="ECO:0007669"/>
    <property type="project" value="UniProtKB-UniRule"/>
</dbReference>
<comment type="caution">
    <text evidence="22">The sequence shown here is derived from an EMBL/GenBank/DDBJ whole genome shotgun (WGS) entry which is preliminary data.</text>
</comment>
<proteinExistence type="inferred from homology"/>
<dbReference type="Pfam" id="PF01565">
    <property type="entry name" value="FAD_binding_4"/>
    <property type="match status" value="1"/>
</dbReference>
<evidence type="ECO:0000256" key="11">
    <source>
        <dbReference type="ARBA" id="ARBA00022857"/>
    </source>
</evidence>